<organism evidence="2 3">
    <name type="scientific">Tanacetum coccineum</name>
    <dbReference type="NCBI Taxonomy" id="301880"/>
    <lineage>
        <taxon>Eukaryota</taxon>
        <taxon>Viridiplantae</taxon>
        <taxon>Streptophyta</taxon>
        <taxon>Embryophyta</taxon>
        <taxon>Tracheophyta</taxon>
        <taxon>Spermatophyta</taxon>
        <taxon>Magnoliopsida</taxon>
        <taxon>eudicotyledons</taxon>
        <taxon>Gunneridae</taxon>
        <taxon>Pentapetalae</taxon>
        <taxon>asterids</taxon>
        <taxon>campanulids</taxon>
        <taxon>Asterales</taxon>
        <taxon>Asteraceae</taxon>
        <taxon>Asteroideae</taxon>
        <taxon>Anthemideae</taxon>
        <taxon>Anthemidinae</taxon>
        <taxon>Tanacetum</taxon>
    </lineage>
</organism>
<gene>
    <name evidence="2" type="ORF">Tco_0627054</name>
</gene>
<evidence type="ECO:0008006" key="4">
    <source>
        <dbReference type="Google" id="ProtNLM"/>
    </source>
</evidence>
<name>A0ABQ4WLF0_9ASTR</name>
<reference evidence="2" key="1">
    <citation type="journal article" date="2022" name="Int. J. Mol. Sci.">
        <title>Draft Genome of Tanacetum Coccineum: Genomic Comparison of Closely Related Tanacetum-Family Plants.</title>
        <authorList>
            <person name="Yamashiro T."/>
            <person name="Shiraishi A."/>
            <person name="Nakayama K."/>
            <person name="Satake H."/>
        </authorList>
    </citation>
    <scope>NUCLEOTIDE SEQUENCE</scope>
</reference>
<evidence type="ECO:0000313" key="3">
    <source>
        <dbReference type="Proteomes" id="UP001151760"/>
    </source>
</evidence>
<evidence type="ECO:0000256" key="1">
    <source>
        <dbReference type="SAM" id="Phobius"/>
    </source>
</evidence>
<accession>A0ABQ4WLF0</accession>
<proteinExistence type="predicted"/>
<dbReference type="Proteomes" id="UP001151760">
    <property type="component" value="Unassembled WGS sequence"/>
</dbReference>
<protein>
    <recommendedName>
        <fullName evidence="4">Ion transport domain-containing protein</fullName>
    </recommendedName>
</protein>
<feature type="transmembrane region" description="Helical" evidence="1">
    <location>
        <begin position="35"/>
        <end position="55"/>
    </location>
</feature>
<keyword evidence="1" id="KW-0812">Transmembrane</keyword>
<keyword evidence="3" id="KW-1185">Reference proteome</keyword>
<comment type="caution">
    <text evidence="2">The sequence shown here is derived from an EMBL/GenBank/DDBJ whole genome shotgun (WGS) entry which is preliminary data.</text>
</comment>
<evidence type="ECO:0000313" key="2">
    <source>
        <dbReference type="EMBL" id="GJS53692.1"/>
    </source>
</evidence>
<feature type="transmembrane region" description="Helical" evidence="1">
    <location>
        <begin position="93"/>
        <end position="113"/>
    </location>
</feature>
<dbReference type="EMBL" id="BQNB010008744">
    <property type="protein sequence ID" value="GJS53692.1"/>
    <property type="molecule type" value="Genomic_DNA"/>
</dbReference>
<keyword evidence="1" id="KW-0472">Membrane</keyword>
<keyword evidence="1" id="KW-1133">Transmembrane helix</keyword>
<reference evidence="2" key="2">
    <citation type="submission" date="2022-01" db="EMBL/GenBank/DDBJ databases">
        <authorList>
            <person name="Yamashiro T."/>
            <person name="Shiraishi A."/>
            <person name="Satake H."/>
            <person name="Nakayama K."/>
        </authorList>
    </citation>
    <scope>NUCLEOTIDE SEQUENCE</scope>
</reference>
<sequence>MIAMIVQLFTPPNSATEDPSSAINRARILEQNHSIHYLSIIISSILVALVVLGGFEGIVEEIYKFEISVNNLSSTISTSFYGFVEVTSKFRKLVAWISFIDMMCLIGPMLPFLSNSGVTCEDEAKRHNSGAKMKTFEENCYLLLYAVSNKEDMAYQRQLIIRLRVKDQFPIRRITLHLYAVCTAGHQSKICN</sequence>